<feature type="domain" description="Fructose-1-6-bisphosphatase class I N-terminal" evidence="8">
    <location>
        <begin position="65"/>
        <end position="175"/>
    </location>
</feature>
<proteinExistence type="inferred from homology"/>
<dbReference type="InterPro" id="IPR033391">
    <property type="entry name" value="FBPase_N"/>
</dbReference>
<dbReference type="Proteomes" id="UP000747110">
    <property type="component" value="Unassembled WGS sequence"/>
</dbReference>
<evidence type="ECO:0000256" key="2">
    <source>
        <dbReference type="ARBA" id="ARBA00005215"/>
    </source>
</evidence>
<dbReference type="Pfam" id="PF00316">
    <property type="entry name" value="FBPase"/>
    <property type="match status" value="1"/>
</dbReference>
<organism evidence="10 12">
    <name type="scientific">Volvox reticuliferus</name>
    <dbReference type="NCBI Taxonomy" id="1737510"/>
    <lineage>
        <taxon>Eukaryota</taxon>
        <taxon>Viridiplantae</taxon>
        <taxon>Chlorophyta</taxon>
        <taxon>core chlorophytes</taxon>
        <taxon>Chlorophyceae</taxon>
        <taxon>CS clade</taxon>
        <taxon>Chlamydomonadales</taxon>
        <taxon>Volvocaceae</taxon>
        <taxon>Volvox</taxon>
    </lineage>
</organism>
<dbReference type="GO" id="GO:0006094">
    <property type="term" value="P:gluconeogenesis"/>
    <property type="evidence" value="ECO:0007669"/>
    <property type="project" value="TreeGrafter"/>
</dbReference>
<evidence type="ECO:0000259" key="8">
    <source>
        <dbReference type="Pfam" id="PF00316"/>
    </source>
</evidence>
<dbReference type="HAMAP" id="MF_01855">
    <property type="entry name" value="FBPase_class1"/>
    <property type="match status" value="1"/>
</dbReference>
<dbReference type="InterPro" id="IPR000146">
    <property type="entry name" value="FBPase_class-1"/>
</dbReference>
<dbReference type="Gene3D" id="3.40.190.80">
    <property type="match status" value="1"/>
</dbReference>
<comment type="similarity">
    <text evidence="3">Belongs to the FBPase class 1 family.</text>
</comment>
<evidence type="ECO:0000256" key="5">
    <source>
        <dbReference type="ARBA" id="ARBA00022801"/>
    </source>
</evidence>
<evidence type="ECO:0000256" key="6">
    <source>
        <dbReference type="ARBA" id="ARBA00022842"/>
    </source>
</evidence>
<dbReference type="Proteomes" id="UP000722791">
    <property type="component" value="Unassembled WGS sequence"/>
</dbReference>
<name>A0A8J4CPX6_9CHLO</name>
<evidence type="ECO:0000259" key="9">
    <source>
        <dbReference type="Pfam" id="PF18913"/>
    </source>
</evidence>
<dbReference type="GO" id="GO:0006000">
    <property type="term" value="P:fructose metabolic process"/>
    <property type="evidence" value="ECO:0007669"/>
    <property type="project" value="TreeGrafter"/>
</dbReference>
<evidence type="ECO:0000313" key="10">
    <source>
        <dbReference type="EMBL" id="GIL86149.1"/>
    </source>
</evidence>
<dbReference type="GO" id="GO:0030388">
    <property type="term" value="P:fructose 1,6-bisphosphate metabolic process"/>
    <property type="evidence" value="ECO:0007669"/>
    <property type="project" value="TreeGrafter"/>
</dbReference>
<keyword evidence="4" id="KW-0479">Metal-binding</keyword>
<evidence type="ECO:0000313" key="11">
    <source>
        <dbReference type="EMBL" id="GIM10052.1"/>
    </source>
</evidence>
<evidence type="ECO:0000256" key="4">
    <source>
        <dbReference type="ARBA" id="ARBA00022723"/>
    </source>
</evidence>
<evidence type="ECO:0008006" key="13">
    <source>
        <dbReference type="Google" id="ProtNLM"/>
    </source>
</evidence>
<keyword evidence="7" id="KW-0119">Carbohydrate metabolism</keyword>
<keyword evidence="5" id="KW-0378">Hydrolase</keyword>
<dbReference type="PIRSF" id="PIRSF000904">
    <property type="entry name" value="FBPtase_SBPase"/>
    <property type="match status" value="1"/>
</dbReference>
<dbReference type="PROSITE" id="PS00124">
    <property type="entry name" value="FBPASE"/>
    <property type="match status" value="1"/>
</dbReference>
<dbReference type="GO" id="GO:0005737">
    <property type="term" value="C:cytoplasm"/>
    <property type="evidence" value="ECO:0007669"/>
    <property type="project" value="TreeGrafter"/>
</dbReference>
<dbReference type="PRINTS" id="PR01958">
    <property type="entry name" value="S17BPHPHTASE"/>
</dbReference>
<dbReference type="InterPro" id="IPR020548">
    <property type="entry name" value="Fructose_bisphosphatase_AS"/>
</dbReference>
<dbReference type="OrthoDB" id="10256725at2759"/>
<dbReference type="GO" id="GO:0005986">
    <property type="term" value="P:sucrose biosynthetic process"/>
    <property type="evidence" value="ECO:0007669"/>
    <property type="project" value="TreeGrafter"/>
</dbReference>
<dbReference type="Gene3D" id="3.30.540.10">
    <property type="entry name" value="Fructose-1,6-Bisphosphatase, subunit A, domain 1"/>
    <property type="match status" value="1"/>
</dbReference>
<comment type="pathway">
    <text evidence="2">Carbohydrate biosynthesis; Calvin cycle.</text>
</comment>
<feature type="domain" description="Fructose-1-6-bisphosphatase class 1 C-terminal" evidence="9">
    <location>
        <begin position="254"/>
        <end position="374"/>
    </location>
</feature>
<dbReference type="GO" id="GO:0046872">
    <property type="term" value="F:metal ion binding"/>
    <property type="evidence" value="ECO:0007669"/>
    <property type="project" value="UniProtKB-KW"/>
</dbReference>
<comment type="cofactor">
    <cofactor evidence="1">
        <name>Mg(2+)</name>
        <dbReference type="ChEBI" id="CHEBI:18420"/>
    </cofactor>
</comment>
<dbReference type="PANTHER" id="PTHR11556">
    <property type="entry name" value="FRUCTOSE-1,6-BISPHOSPHATASE-RELATED"/>
    <property type="match status" value="1"/>
</dbReference>
<dbReference type="SUPFAM" id="SSF56655">
    <property type="entry name" value="Carbohydrate phosphatase"/>
    <property type="match status" value="1"/>
</dbReference>
<dbReference type="AlphaFoldDB" id="A0A8J4CPX6"/>
<keyword evidence="12" id="KW-1185">Reference proteome</keyword>
<sequence length="377" mass="39434">MALDPKHLQGVEPELAQVLSCVASVVGEISVRDCCTTIGCPMTDTSRPRSFLPAIMQGILRSAGSGYCGSTNAFGDQQLEVDVEVDHLIFERLASCSTVQGAGSEEQPEIRTLPGSGYTVVFDPLDGSSIIGANFAVGTIFGIWPGGSPVGRAGRQQSAAVYAVYGPQTILVWAKPRAGESIVHMTANGGNSNHKDSAGLNAESAATASEGTLSSSICSSSSNIHSTHEVQEFLLHPDGTWHLRRTNVAIGPVSRTFAPANLRAASSNAEYAALVRRWIDAAFTLRYTGGMVPDVHHILAKGSGVFCNPCSEAAPAKLRLLFECAPLAFIVEAAGGSSTTGQCSVLDVLVRTPNDRSKICLGSSQLVEESLAAMQAA</sequence>
<gene>
    <name evidence="10" type="ORF">Vretifemale_14511</name>
    <name evidence="11" type="ORF">Vretimale_13829</name>
</gene>
<keyword evidence="6" id="KW-0460">Magnesium</keyword>
<reference evidence="10" key="1">
    <citation type="journal article" date="2021" name="Proc. Natl. Acad. Sci. U.S.A.">
        <title>Three genomes in the algal genus Volvox reveal the fate of a haploid sex-determining region after a transition to homothallism.</title>
        <authorList>
            <person name="Yamamoto K."/>
            <person name="Hamaji T."/>
            <person name="Kawai-Toyooka H."/>
            <person name="Matsuzaki R."/>
            <person name="Takahashi F."/>
            <person name="Nishimura Y."/>
            <person name="Kawachi M."/>
            <person name="Noguchi H."/>
            <person name="Minakuchi Y."/>
            <person name="Umen J.G."/>
            <person name="Toyoda A."/>
            <person name="Nozaki H."/>
        </authorList>
    </citation>
    <scope>NUCLEOTIDE SEQUENCE</scope>
    <source>
        <strain evidence="11">NIES-3785</strain>
        <strain evidence="10">NIES-3786</strain>
    </source>
</reference>
<protein>
    <recommendedName>
        <fullName evidence="13">Fructose-bisphosphatase</fullName>
    </recommendedName>
</protein>
<dbReference type="InterPro" id="IPR044015">
    <property type="entry name" value="FBPase_C_dom"/>
</dbReference>
<dbReference type="PANTHER" id="PTHR11556:SF35">
    <property type="entry name" value="SEDOHEPTULOSE-1,7-BISPHOSPHATASE, CHLOROPLASTIC"/>
    <property type="match status" value="1"/>
</dbReference>
<dbReference type="Pfam" id="PF18913">
    <property type="entry name" value="FBPase_C"/>
    <property type="match status" value="1"/>
</dbReference>
<dbReference type="EMBL" id="BNCQ01000033">
    <property type="protein sequence ID" value="GIM10052.1"/>
    <property type="molecule type" value="Genomic_DNA"/>
</dbReference>
<dbReference type="InterPro" id="IPR023079">
    <property type="entry name" value="SBPase"/>
</dbReference>
<dbReference type="EMBL" id="BNCP01000035">
    <property type="protein sequence ID" value="GIL86149.1"/>
    <property type="molecule type" value="Genomic_DNA"/>
</dbReference>
<comment type="caution">
    <text evidence="10">The sequence shown here is derived from an EMBL/GenBank/DDBJ whole genome shotgun (WGS) entry which is preliminary data.</text>
</comment>
<evidence type="ECO:0000256" key="1">
    <source>
        <dbReference type="ARBA" id="ARBA00001946"/>
    </source>
</evidence>
<evidence type="ECO:0000256" key="7">
    <source>
        <dbReference type="ARBA" id="ARBA00023277"/>
    </source>
</evidence>
<accession>A0A8J4CPX6</accession>
<evidence type="ECO:0000313" key="12">
    <source>
        <dbReference type="Proteomes" id="UP000747110"/>
    </source>
</evidence>
<evidence type="ECO:0000256" key="3">
    <source>
        <dbReference type="ARBA" id="ARBA00010941"/>
    </source>
</evidence>
<dbReference type="GO" id="GO:0042132">
    <property type="term" value="F:fructose 1,6-bisphosphate 1-phosphatase activity"/>
    <property type="evidence" value="ECO:0007669"/>
    <property type="project" value="TreeGrafter"/>
</dbReference>
<dbReference type="GO" id="GO:0006002">
    <property type="term" value="P:fructose 6-phosphate metabolic process"/>
    <property type="evidence" value="ECO:0007669"/>
    <property type="project" value="TreeGrafter"/>
</dbReference>